<reference evidence="2 3" key="1">
    <citation type="journal article" date="2020" name="Nature">
        <title>Six reference-quality genomes reveal evolution of bat adaptations.</title>
        <authorList>
            <person name="Jebb D."/>
            <person name="Huang Z."/>
            <person name="Pippel M."/>
            <person name="Hughes G.M."/>
            <person name="Lavrichenko K."/>
            <person name="Devanna P."/>
            <person name="Winkler S."/>
            <person name="Jermiin L.S."/>
            <person name="Skirmuntt E.C."/>
            <person name="Katzourakis A."/>
            <person name="Burkitt-Gray L."/>
            <person name="Ray D.A."/>
            <person name="Sullivan K.A.M."/>
            <person name="Roscito J.G."/>
            <person name="Kirilenko B.M."/>
            <person name="Davalos L.M."/>
            <person name="Corthals A.P."/>
            <person name="Power M.L."/>
            <person name="Jones G."/>
            <person name="Ransome R.D."/>
            <person name="Dechmann D.K.N."/>
            <person name="Locatelli A.G."/>
            <person name="Puechmaille S.J."/>
            <person name="Fedrigo O."/>
            <person name="Jarvis E.D."/>
            <person name="Hiller M."/>
            <person name="Vernes S.C."/>
            <person name="Myers E.W."/>
            <person name="Teeling E.C."/>
        </authorList>
    </citation>
    <scope>NUCLEOTIDE SEQUENCE [LARGE SCALE GENOMIC DNA]</scope>
    <source>
        <strain evidence="2">Bat1K_MPI-CBG_1</strain>
    </source>
</reference>
<proteinExistence type="predicted"/>
<evidence type="ECO:0000256" key="1">
    <source>
        <dbReference type="SAM" id="MobiDB-lite"/>
    </source>
</evidence>
<dbReference type="Proteomes" id="UP000664940">
    <property type="component" value="Unassembled WGS sequence"/>
</dbReference>
<organism evidence="2 3">
    <name type="scientific">Phyllostomus discolor</name>
    <name type="common">pale spear-nosed bat</name>
    <dbReference type="NCBI Taxonomy" id="89673"/>
    <lineage>
        <taxon>Eukaryota</taxon>
        <taxon>Metazoa</taxon>
        <taxon>Chordata</taxon>
        <taxon>Craniata</taxon>
        <taxon>Vertebrata</taxon>
        <taxon>Euteleostomi</taxon>
        <taxon>Mammalia</taxon>
        <taxon>Eutheria</taxon>
        <taxon>Laurasiatheria</taxon>
        <taxon>Chiroptera</taxon>
        <taxon>Yangochiroptera</taxon>
        <taxon>Phyllostomidae</taxon>
        <taxon>Phyllostominae</taxon>
        <taxon>Phyllostomus</taxon>
    </lineage>
</organism>
<protein>
    <submittedName>
        <fullName evidence="2">Uncharacterized protein</fullName>
    </submittedName>
</protein>
<gene>
    <name evidence="2" type="ORF">HJG60_010014</name>
</gene>
<accession>A0A834ARU2</accession>
<sequence>MKGWPGPQEAAPHQRSHTHRRRLPFREATQDWAQLLTDPLASSQASIRLGKMAAPPNFTSTTRADRLSTTFFLRGEAGGGGGGWGQRAAWRFLEAFHLRAACQEESGTLNTERQVPCDGDPRAGPLCISQVSLLRWWSDILWWGDTDPGAGEGPAVPW</sequence>
<comment type="caution">
    <text evidence="2">The sequence shown here is derived from an EMBL/GenBank/DDBJ whole genome shotgun (WGS) entry which is preliminary data.</text>
</comment>
<feature type="region of interest" description="Disordered" evidence="1">
    <location>
        <begin position="1"/>
        <end position="22"/>
    </location>
</feature>
<evidence type="ECO:0000313" key="3">
    <source>
        <dbReference type="Proteomes" id="UP000664940"/>
    </source>
</evidence>
<dbReference type="AlphaFoldDB" id="A0A834ARU2"/>
<name>A0A834ARU2_9CHIR</name>
<evidence type="ECO:0000313" key="2">
    <source>
        <dbReference type="EMBL" id="KAF6119517.1"/>
    </source>
</evidence>
<dbReference type="EMBL" id="JABVXQ010000003">
    <property type="protein sequence ID" value="KAF6119517.1"/>
    <property type="molecule type" value="Genomic_DNA"/>
</dbReference>